<feature type="transmembrane region" description="Helical" evidence="1">
    <location>
        <begin position="222"/>
        <end position="240"/>
    </location>
</feature>
<feature type="transmembrane region" description="Helical" evidence="1">
    <location>
        <begin position="377"/>
        <end position="393"/>
    </location>
</feature>
<feature type="transmembrane region" description="Helical" evidence="1">
    <location>
        <begin position="199"/>
        <end position="216"/>
    </location>
</feature>
<evidence type="ECO:0000313" key="3">
    <source>
        <dbReference type="Proteomes" id="UP000178526"/>
    </source>
</evidence>
<feature type="transmembrane region" description="Helical" evidence="1">
    <location>
        <begin position="31"/>
        <end position="49"/>
    </location>
</feature>
<protein>
    <recommendedName>
        <fullName evidence="4">Glycosyltransferase RgtA/B/C/D-like domain-containing protein</fullName>
    </recommendedName>
</protein>
<keyword evidence="1" id="KW-1133">Transmembrane helix</keyword>
<evidence type="ECO:0008006" key="4">
    <source>
        <dbReference type="Google" id="ProtNLM"/>
    </source>
</evidence>
<proteinExistence type="predicted"/>
<evidence type="ECO:0000256" key="1">
    <source>
        <dbReference type="SAM" id="Phobius"/>
    </source>
</evidence>
<feature type="transmembrane region" description="Helical" evidence="1">
    <location>
        <begin position="399"/>
        <end position="415"/>
    </location>
</feature>
<evidence type="ECO:0000313" key="2">
    <source>
        <dbReference type="EMBL" id="OGL42587.1"/>
    </source>
</evidence>
<dbReference type="Proteomes" id="UP000178526">
    <property type="component" value="Unassembled WGS sequence"/>
</dbReference>
<feature type="transmembrane region" description="Helical" evidence="1">
    <location>
        <begin position="289"/>
        <end position="309"/>
    </location>
</feature>
<gene>
    <name evidence="2" type="ORF">A2042_06265</name>
</gene>
<name>A0A1F7RNW3_9BACT</name>
<feature type="transmembrane region" description="Helical" evidence="1">
    <location>
        <begin position="149"/>
        <end position="168"/>
    </location>
</feature>
<organism evidence="2 3">
    <name type="scientific">Candidatus Schekmanbacteria bacterium GWA2_38_11</name>
    <dbReference type="NCBI Taxonomy" id="1817876"/>
    <lineage>
        <taxon>Bacteria</taxon>
        <taxon>Candidatus Schekmaniibacteriota</taxon>
    </lineage>
</organism>
<accession>A0A1F7RNW3</accession>
<keyword evidence="1" id="KW-0472">Membrane</keyword>
<feature type="transmembrane region" description="Helical" evidence="1">
    <location>
        <begin position="321"/>
        <end position="341"/>
    </location>
</feature>
<feature type="transmembrane region" description="Helical" evidence="1">
    <location>
        <begin position="174"/>
        <end position="192"/>
    </location>
</feature>
<feature type="transmembrane region" description="Helical" evidence="1">
    <location>
        <begin position="347"/>
        <end position="365"/>
    </location>
</feature>
<keyword evidence="1" id="KW-0812">Transmembrane</keyword>
<dbReference type="EMBL" id="MGDB01000037">
    <property type="protein sequence ID" value="OGL42587.1"/>
    <property type="molecule type" value="Genomic_DNA"/>
</dbReference>
<feature type="transmembrane region" description="Helical" evidence="1">
    <location>
        <begin position="61"/>
        <end position="81"/>
    </location>
</feature>
<sequence length="420" mass="49568">MNKKIISIDTIILFLATLSTIRFVPAKLRLFIYSIVLLLVGLYILIDLSKNTSDKGNEYFPYYKFIIALLIIFFVAVLPCIHRIGERHNGKPYEFAHDGGVIQTEEAIKYFIKGKNPYHEDYYNTVLDEHYTVYKLDEIKNSLIHHYTYLPLTFIFPLPFYIISKAAIGWFDMRFIYILMFVLSLYIVTRLNQSTENKILLLITFSLNPFFTYFIADGRNEVFLLFWIILTLFFLINKSFRTASVFLAFACVSKLTAWFLVPFFMVYIFGKNNNSESLKHKIISLLKNIYPFILILLMFLLPFLIWDFSSFIEDVFNWDKTYPLGGTPGFGFANFLLFIGYSRADYFPFKYLQLVIGLPVLYYLLKKQVKNNTTDSMLINYGILTFVLFYFARFFHDNYIGYILSILYLGFFLEQKEIDR</sequence>
<dbReference type="AlphaFoldDB" id="A0A1F7RNW3"/>
<reference evidence="2 3" key="1">
    <citation type="journal article" date="2016" name="Nat. Commun.">
        <title>Thousands of microbial genomes shed light on interconnected biogeochemical processes in an aquifer system.</title>
        <authorList>
            <person name="Anantharaman K."/>
            <person name="Brown C.T."/>
            <person name="Hug L.A."/>
            <person name="Sharon I."/>
            <person name="Castelle C.J."/>
            <person name="Probst A.J."/>
            <person name="Thomas B.C."/>
            <person name="Singh A."/>
            <person name="Wilkins M.J."/>
            <person name="Karaoz U."/>
            <person name="Brodie E.L."/>
            <person name="Williams K.H."/>
            <person name="Hubbard S.S."/>
            <person name="Banfield J.F."/>
        </authorList>
    </citation>
    <scope>NUCLEOTIDE SEQUENCE [LARGE SCALE GENOMIC DNA]</scope>
</reference>
<comment type="caution">
    <text evidence="2">The sequence shown here is derived from an EMBL/GenBank/DDBJ whole genome shotgun (WGS) entry which is preliminary data.</text>
</comment>
<feature type="transmembrane region" description="Helical" evidence="1">
    <location>
        <begin position="247"/>
        <end position="269"/>
    </location>
</feature>
<feature type="transmembrane region" description="Helical" evidence="1">
    <location>
        <begin position="6"/>
        <end position="24"/>
    </location>
</feature>